<name>A0A016VDY1_9BILA</name>
<dbReference type="OrthoDB" id="5853810at2759"/>
<evidence type="ECO:0000313" key="5">
    <source>
        <dbReference type="Proteomes" id="UP000024635"/>
    </source>
</evidence>
<feature type="repeat" description="WD" evidence="3">
    <location>
        <begin position="18"/>
        <end position="43"/>
    </location>
</feature>
<dbReference type="InterPro" id="IPR020472">
    <property type="entry name" value="WD40_PAC1"/>
</dbReference>
<feature type="repeat" description="WD" evidence="3">
    <location>
        <begin position="44"/>
        <end position="85"/>
    </location>
</feature>
<dbReference type="GO" id="GO:0005634">
    <property type="term" value="C:nucleus"/>
    <property type="evidence" value="ECO:0007669"/>
    <property type="project" value="TreeGrafter"/>
</dbReference>
<dbReference type="Pfam" id="PF00400">
    <property type="entry name" value="WD40"/>
    <property type="match status" value="3"/>
</dbReference>
<dbReference type="PANTHER" id="PTHR19849:SF1">
    <property type="entry name" value="F-BOX_WD REPEAT-CONTAINING PROTEIN 7"/>
    <property type="match status" value="1"/>
</dbReference>
<dbReference type="AlphaFoldDB" id="A0A016VDY1"/>
<accession>A0A016VDY1</accession>
<dbReference type="SMART" id="SM00320">
    <property type="entry name" value="WD40"/>
    <property type="match status" value="3"/>
</dbReference>
<evidence type="ECO:0000256" key="3">
    <source>
        <dbReference type="PROSITE-ProRule" id="PRU00221"/>
    </source>
</evidence>
<dbReference type="PROSITE" id="PS50294">
    <property type="entry name" value="WD_REPEATS_REGION"/>
    <property type="match status" value="1"/>
</dbReference>
<keyword evidence="1 3" id="KW-0853">WD repeat</keyword>
<keyword evidence="5" id="KW-1185">Reference proteome</keyword>
<evidence type="ECO:0000256" key="1">
    <source>
        <dbReference type="ARBA" id="ARBA00022574"/>
    </source>
</evidence>
<gene>
    <name evidence="4" type="primary">Acey_s0012.g1604</name>
    <name evidence="4" type="ORF">Y032_0012g1604</name>
</gene>
<dbReference type="Proteomes" id="UP000024635">
    <property type="component" value="Unassembled WGS sequence"/>
</dbReference>
<sequence>MRVMPCGPAAHSHLWIQGDMLVTGSDDNTLRVWSIEQGKLLFTLVGHSGGVWTSQLSTDGKYIISGSTDRTVKVWSAKDGSLIHTLHGHTSTVRCMSLCRNMIKRVAVTYQEWGRLVECREVTSRGKEVVL</sequence>
<evidence type="ECO:0000313" key="4">
    <source>
        <dbReference type="EMBL" id="EYC24953.1"/>
    </source>
</evidence>
<dbReference type="InterPro" id="IPR036322">
    <property type="entry name" value="WD40_repeat_dom_sf"/>
</dbReference>
<dbReference type="GO" id="GO:0043130">
    <property type="term" value="F:ubiquitin binding"/>
    <property type="evidence" value="ECO:0007669"/>
    <property type="project" value="TreeGrafter"/>
</dbReference>
<dbReference type="STRING" id="53326.A0A016VDY1"/>
<dbReference type="InterPro" id="IPR015943">
    <property type="entry name" value="WD40/YVTN_repeat-like_dom_sf"/>
</dbReference>
<dbReference type="Gene3D" id="2.130.10.10">
    <property type="entry name" value="YVTN repeat-like/Quinoprotein amine dehydrogenase"/>
    <property type="match status" value="1"/>
</dbReference>
<dbReference type="PROSITE" id="PS50082">
    <property type="entry name" value="WD_REPEATS_2"/>
    <property type="match status" value="2"/>
</dbReference>
<dbReference type="PRINTS" id="PR00320">
    <property type="entry name" value="GPROTEINBRPT"/>
</dbReference>
<comment type="caution">
    <text evidence="4">The sequence shown here is derived from an EMBL/GenBank/DDBJ whole genome shotgun (WGS) entry which is preliminary data.</text>
</comment>
<organism evidence="4 5">
    <name type="scientific">Ancylostoma ceylanicum</name>
    <dbReference type="NCBI Taxonomy" id="53326"/>
    <lineage>
        <taxon>Eukaryota</taxon>
        <taxon>Metazoa</taxon>
        <taxon>Ecdysozoa</taxon>
        <taxon>Nematoda</taxon>
        <taxon>Chromadorea</taxon>
        <taxon>Rhabditida</taxon>
        <taxon>Rhabditina</taxon>
        <taxon>Rhabditomorpha</taxon>
        <taxon>Strongyloidea</taxon>
        <taxon>Ancylostomatidae</taxon>
        <taxon>Ancylostomatinae</taxon>
        <taxon>Ancylostoma</taxon>
    </lineage>
</organism>
<dbReference type="EMBL" id="JARK01001348">
    <property type="protein sequence ID" value="EYC24953.1"/>
    <property type="molecule type" value="Genomic_DNA"/>
</dbReference>
<reference evidence="5" key="1">
    <citation type="journal article" date="2015" name="Nat. Genet.">
        <title>The genome and transcriptome of the zoonotic hookworm Ancylostoma ceylanicum identify infection-specific gene families.</title>
        <authorList>
            <person name="Schwarz E.M."/>
            <person name="Hu Y."/>
            <person name="Antoshechkin I."/>
            <person name="Miller M.M."/>
            <person name="Sternberg P.W."/>
            <person name="Aroian R.V."/>
        </authorList>
    </citation>
    <scope>NUCLEOTIDE SEQUENCE</scope>
    <source>
        <strain evidence="5">HY135</strain>
    </source>
</reference>
<proteinExistence type="predicted"/>
<dbReference type="GO" id="GO:0043161">
    <property type="term" value="P:proteasome-mediated ubiquitin-dependent protein catabolic process"/>
    <property type="evidence" value="ECO:0007669"/>
    <property type="project" value="TreeGrafter"/>
</dbReference>
<keyword evidence="2" id="KW-0677">Repeat</keyword>
<protein>
    <submittedName>
        <fullName evidence="4">Uncharacterized protein</fullName>
    </submittedName>
</protein>
<dbReference type="GO" id="GO:0010992">
    <property type="term" value="P:ubiquitin recycling"/>
    <property type="evidence" value="ECO:0007669"/>
    <property type="project" value="TreeGrafter"/>
</dbReference>
<dbReference type="InterPro" id="IPR001680">
    <property type="entry name" value="WD40_rpt"/>
</dbReference>
<evidence type="ECO:0000256" key="2">
    <source>
        <dbReference type="ARBA" id="ARBA00022737"/>
    </source>
</evidence>
<dbReference type="PANTHER" id="PTHR19849">
    <property type="entry name" value="PHOSPHOLIPASE A-2-ACTIVATING PROTEIN"/>
    <property type="match status" value="1"/>
</dbReference>
<dbReference type="GO" id="GO:0005737">
    <property type="term" value="C:cytoplasm"/>
    <property type="evidence" value="ECO:0007669"/>
    <property type="project" value="TreeGrafter"/>
</dbReference>
<dbReference type="SUPFAM" id="SSF50978">
    <property type="entry name" value="WD40 repeat-like"/>
    <property type="match status" value="1"/>
</dbReference>